<accession>A0A1L7VA97</accession>
<name>A0A1L7VA97_FUSPR</name>
<gene>
    <name evidence="1" type="ORF">FPRO_07120</name>
</gene>
<sequence>MSYVTTLPHKPIATGSKSHVGRIACENHPKLIACDFDLIRVASQGLACMTDDLINRCAPISSTEILETLDQMELLLGLIRHGIGS</sequence>
<dbReference type="GeneID" id="42051999"/>
<evidence type="ECO:0000313" key="2">
    <source>
        <dbReference type="Proteomes" id="UP000183971"/>
    </source>
</evidence>
<evidence type="ECO:0000313" key="1">
    <source>
        <dbReference type="EMBL" id="CZR37689.1"/>
    </source>
</evidence>
<dbReference type="EMBL" id="FJOF01000003">
    <property type="protein sequence ID" value="CZR37689.1"/>
    <property type="molecule type" value="Genomic_DNA"/>
</dbReference>
<dbReference type="Proteomes" id="UP000183971">
    <property type="component" value="Unassembled WGS sequence"/>
</dbReference>
<protein>
    <submittedName>
        <fullName evidence="1">Uncharacterized protein</fullName>
    </submittedName>
</protein>
<dbReference type="RefSeq" id="XP_031078282.1">
    <property type="nucleotide sequence ID" value="XM_031227890.1"/>
</dbReference>
<reference evidence="2" key="1">
    <citation type="journal article" date="2016" name="Genome Biol. Evol.">
        <title>Comparative 'omics' of the Fusarium fujikuroi species complex highlights differences in genetic potential and metabolite synthesis.</title>
        <authorList>
            <person name="Niehaus E.-M."/>
            <person name="Muensterkoetter M."/>
            <person name="Proctor R.H."/>
            <person name="Brown D.W."/>
            <person name="Sharon A."/>
            <person name="Idan Y."/>
            <person name="Oren-Young L."/>
            <person name="Sieber C.M."/>
            <person name="Novak O."/>
            <person name="Pencik A."/>
            <person name="Tarkowska D."/>
            <person name="Hromadova K."/>
            <person name="Freeman S."/>
            <person name="Maymon M."/>
            <person name="Elazar M."/>
            <person name="Youssef S.A."/>
            <person name="El-Shabrawy E.S.M."/>
            <person name="Shalaby A.B.A."/>
            <person name="Houterman P."/>
            <person name="Brock N.L."/>
            <person name="Burkhardt I."/>
            <person name="Tsavkelova E.A."/>
            <person name="Dickschat J.S."/>
            <person name="Galuszka P."/>
            <person name="Gueldener U."/>
            <person name="Tudzynski B."/>
        </authorList>
    </citation>
    <scope>NUCLEOTIDE SEQUENCE [LARGE SCALE GENOMIC DNA]</scope>
    <source>
        <strain evidence="2">ET1</strain>
    </source>
</reference>
<dbReference type="VEuPathDB" id="FungiDB:FPRO_07120"/>
<keyword evidence="2" id="KW-1185">Reference proteome</keyword>
<organism evidence="1 2">
    <name type="scientific">Fusarium proliferatum (strain ET1)</name>
    <name type="common">Orchid endophyte fungus</name>
    <dbReference type="NCBI Taxonomy" id="1227346"/>
    <lineage>
        <taxon>Eukaryota</taxon>
        <taxon>Fungi</taxon>
        <taxon>Dikarya</taxon>
        <taxon>Ascomycota</taxon>
        <taxon>Pezizomycotina</taxon>
        <taxon>Sordariomycetes</taxon>
        <taxon>Hypocreomycetidae</taxon>
        <taxon>Hypocreales</taxon>
        <taxon>Nectriaceae</taxon>
        <taxon>Fusarium</taxon>
        <taxon>Fusarium fujikuroi species complex</taxon>
    </lineage>
</organism>
<dbReference type="AlphaFoldDB" id="A0A1L7VA97"/>
<comment type="caution">
    <text evidence="1">The sequence shown here is derived from an EMBL/GenBank/DDBJ whole genome shotgun (WGS) entry which is preliminary data.</text>
</comment>
<proteinExistence type="predicted"/>